<gene>
    <name evidence="1" type="primary">casA</name>
    <name evidence="1" type="ORF">FJQ54_00720</name>
</gene>
<dbReference type="EMBL" id="VFSU01000006">
    <property type="protein sequence ID" value="TPE64800.1"/>
    <property type="molecule type" value="Genomic_DNA"/>
</dbReference>
<dbReference type="AlphaFoldDB" id="A0A501XW46"/>
<organism evidence="1 2">
    <name type="scientific">Sandaracinobacter neustonicus</name>
    <dbReference type="NCBI Taxonomy" id="1715348"/>
    <lineage>
        <taxon>Bacteria</taxon>
        <taxon>Pseudomonadati</taxon>
        <taxon>Pseudomonadota</taxon>
        <taxon>Alphaproteobacteria</taxon>
        <taxon>Sphingomonadales</taxon>
        <taxon>Sphingosinicellaceae</taxon>
        <taxon>Sandaracinobacter</taxon>
    </lineage>
</organism>
<sequence length="490" mass="54583">MNLLWNSWIPVRTLVGRRCVRPSEVASPWVEALDWPRADLNLACLEFLIGLVAAADPPEDAEDWEVRREPDMERLSARLEALAPAFDLLGDGPRFLQELGGLEGEPNPPDMLFIDSAGANAVKKNADLMVHGGRYPALDLPTAAMALYLLQSHAPSGGAGNRTSLRGGGPMVTLVDPGTGRLWDMIWANVPYRPQGEPYTFPWMRPARTSERGEVLPPDAGDPLDAFFAMPRRLWLVAEGDVVTGVIQRPWGGNYLGWVHPLTPYYRVKEGAELLPVHPRPGRFSYRNWLGVVMASTEQNRQLRQRAKAVETYEDRLPLAARRGASLLVGGWAMNNMQPMDFTLSRQPLLPLNNLGQARVRGMIEASELLWGVLRSTLRLVVGEESALDALREDWFTATEETFDRLVRHAGDRAVGADWLAALRRKALSMFDREALSGLTERPIEDVQLIVKARQILQQSFAGFGKPGAETFRLLELPLPERKARAEVQV</sequence>
<dbReference type="Proteomes" id="UP000319897">
    <property type="component" value="Unassembled WGS sequence"/>
</dbReference>
<protein>
    <submittedName>
        <fullName evidence="1">Type I-E CRISPR-associated protein Cse1/CasA</fullName>
    </submittedName>
</protein>
<dbReference type="OrthoDB" id="5392377at2"/>
<reference evidence="1 2" key="1">
    <citation type="submission" date="2019-06" db="EMBL/GenBank/DDBJ databases">
        <authorList>
            <person name="Lee I."/>
            <person name="Jang G.I."/>
            <person name="Hwang C.Y."/>
        </authorList>
    </citation>
    <scope>NUCLEOTIDE SEQUENCE [LARGE SCALE GENOMIC DNA]</scope>
    <source>
        <strain evidence="1 2">PAMC 28131</strain>
    </source>
</reference>
<name>A0A501XW46_9SPHN</name>
<proteinExistence type="predicted"/>
<keyword evidence="2" id="KW-1185">Reference proteome</keyword>
<evidence type="ECO:0000313" key="2">
    <source>
        <dbReference type="Proteomes" id="UP000319897"/>
    </source>
</evidence>
<dbReference type="NCBIfam" id="TIGR02547">
    <property type="entry name" value="casA_cse1"/>
    <property type="match status" value="1"/>
</dbReference>
<dbReference type="Pfam" id="PF09481">
    <property type="entry name" value="CRISPR_Cse1"/>
    <property type="match status" value="1"/>
</dbReference>
<evidence type="ECO:0000313" key="1">
    <source>
        <dbReference type="EMBL" id="TPE64800.1"/>
    </source>
</evidence>
<dbReference type="RefSeq" id="WP_140926374.1">
    <property type="nucleotide sequence ID" value="NZ_VFSU01000006.1"/>
</dbReference>
<dbReference type="InterPro" id="IPR013381">
    <property type="entry name" value="CRISPR-assoc_prot_Cse1"/>
</dbReference>
<comment type="caution">
    <text evidence="1">The sequence shown here is derived from an EMBL/GenBank/DDBJ whole genome shotgun (WGS) entry which is preliminary data.</text>
</comment>
<accession>A0A501XW46</accession>
<dbReference type="CDD" id="cd09729">
    <property type="entry name" value="Cse1_I-E"/>
    <property type="match status" value="1"/>
</dbReference>